<dbReference type="InterPro" id="IPR014009">
    <property type="entry name" value="PIK_FAT"/>
</dbReference>
<evidence type="ECO:0000313" key="4">
    <source>
        <dbReference type="Proteomes" id="UP001209878"/>
    </source>
</evidence>
<reference evidence="3" key="1">
    <citation type="journal article" date="2023" name="Mol. Biol. Evol.">
        <title>Third-Generation Sequencing Reveals the Adaptive Role of the Epigenome in Three Deep-Sea Polychaetes.</title>
        <authorList>
            <person name="Perez M."/>
            <person name="Aroh O."/>
            <person name="Sun Y."/>
            <person name="Lan Y."/>
            <person name="Juniper S.K."/>
            <person name="Young C.R."/>
            <person name="Angers B."/>
            <person name="Qian P.Y."/>
        </authorList>
    </citation>
    <scope>NUCLEOTIDE SEQUENCE</scope>
    <source>
        <strain evidence="3">R07B-5</strain>
    </source>
</reference>
<sequence>MLATQTGINFQLDYKGRVKDCLFQYLHPFKPARKKATMSSVVDASDEHFVKTVDDDLLWVPNDANHTAWVTRLVCQLIHSRGVHDELLQLLTPVCKVKARFCEVVLPFLIHDILLHGNNTHRDVLSRQIGRFFEQHCGTLLKPSSRPPTPRTPTYSQDDACICTNKDSVRVMLNAIQYLRLQARQLTGQTRSTPWDNNWWLDVDYVRVAKAAQSCSAYFTTLLYSEIWCDTYRDSDKSASPPSSSGRQNSHSGGSQGSQLETLSALSDEGTVNVQELMLEAYRAIGDPDGIYGCGAGRLANTAARIQTYEHENDWSKALCSYDLQLSQTTASADQANLLQALQNFGTSHVLDTYLVGLASQCGLQSRDVEDFQFRAACRNANWNIKVPTRLEPACSYEKGVYTGLCALRERDTSTAMAAFKLARVAVLRSLGVISMESTRSLYPALSRLQCITELEDLTSCLPGDGHEMDRNQLDRDRLDRTLSKWSVQSSVVHNDYEFIEPIVSQRCVLLRLLLDQCPAASDHLQDGLLTQLCEQARLARHAGRYQVAERAVHQLRHLAEAMAEERWAWQIEEARMFWARGEHNTANYLMRTIIDKLEKGRTNLDTFYPECLGIYGDWLAETCSEAPNTIMEKYLEKAVTLLEDQGSADGAVLDAFLSLARYADGQYQHIIEYTRSGSFEAKQALIRQAKEEADQLKSVGEKTSLPSEQIVFVLPVLGVTLTK</sequence>
<dbReference type="PROSITE" id="PS51189">
    <property type="entry name" value="FAT"/>
    <property type="match status" value="1"/>
</dbReference>
<dbReference type="Pfam" id="PF02259">
    <property type="entry name" value="FAT"/>
    <property type="match status" value="1"/>
</dbReference>
<evidence type="ECO:0000313" key="3">
    <source>
        <dbReference type="EMBL" id="KAK2185678.1"/>
    </source>
</evidence>
<dbReference type="PANTHER" id="PTHR37079:SF4">
    <property type="entry name" value="SERINE_THREONINE-PROTEIN KINASE ATM"/>
    <property type="match status" value="1"/>
</dbReference>
<feature type="region of interest" description="Disordered" evidence="1">
    <location>
        <begin position="238"/>
        <end position="259"/>
    </location>
</feature>
<evidence type="ECO:0000259" key="2">
    <source>
        <dbReference type="PROSITE" id="PS51189"/>
    </source>
</evidence>
<comment type="caution">
    <text evidence="3">The sequence shown here is derived from an EMBL/GenBank/DDBJ whole genome shotgun (WGS) entry which is preliminary data.</text>
</comment>
<dbReference type="EMBL" id="JAODUO010000226">
    <property type="protein sequence ID" value="KAK2185678.1"/>
    <property type="molecule type" value="Genomic_DNA"/>
</dbReference>
<dbReference type="PANTHER" id="PTHR37079">
    <property type="entry name" value="SERINE/THREONINE-PROTEIN KINASE ATM"/>
    <property type="match status" value="1"/>
</dbReference>
<dbReference type="GO" id="GO:0006974">
    <property type="term" value="P:DNA damage response"/>
    <property type="evidence" value="ECO:0007669"/>
    <property type="project" value="InterPro"/>
</dbReference>
<dbReference type="GO" id="GO:0004674">
    <property type="term" value="F:protein serine/threonine kinase activity"/>
    <property type="evidence" value="ECO:0007669"/>
    <property type="project" value="InterPro"/>
</dbReference>
<name>A0AAD9P031_RIDPI</name>
<dbReference type="InterPro" id="IPR003151">
    <property type="entry name" value="PIK-rel_kinase_FAT"/>
</dbReference>
<protein>
    <recommendedName>
        <fullName evidence="2">FAT domain-containing protein</fullName>
    </recommendedName>
</protein>
<dbReference type="AlphaFoldDB" id="A0AAD9P031"/>
<keyword evidence="4" id="KW-1185">Reference proteome</keyword>
<accession>A0AAD9P031</accession>
<dbReference type="InterPro" id="IPR038980">
    <property type="entry name" value="ATM_plant"/>
</dbReference>
<proteinExistence type="predicted"/>
<dbReference type="Proteomes" id="UP001209878">
    <property type="component" value="Unassembled WGS sequence"/>
</dbReference>
<evidence type="ECO:0000256" key="1">
    <source>
        <dbReference type="SAM" id="MobiDB-lite"/>
    </source>
</evidence>
<organism evidence="3 4">
    <name type="scientific">Ridgeia piscesae</name>
    <name type="common">Tubeworm</name>
    <dbReference type="NCBI Taxonomy" id="27915"/>
    <lineage>
        <taxon>Eukaryota</taxon>
        <taxon>Metazoa</taxon>
        <taxon>Spiralia</taxon>
        <taxon>Lophotrochozoa</taxon>
        <taxon>Annelida</taxon>
        <taxon>Polychaeta</taxon>
        <taxon>Sedentaria</taxon>
        <taxon>Canalipalpata</taxon>
        <taxon>Sabellida</taxon>
        <taxon>Siboglinidae</taxon>
        <taxon>Ridgeia</taxon>
    </lineage>
</organism>
<gene>
    <name evidence="3" type="ORF">NP493_226g01014</name>
</gene>
<feature type="domain" description="FAT" evidence="2">
    <location>
        <begin position="207"/>
        <end position="724"/>
    </location>
</feature>